<dbReference type="GO" id="GO:0016020">
    <property type="term" value="C:membrane"/>
    <property type="evidence" value="ECO:0007669"/>
    <property type="project" value="TreeGrafter"/>
</dbReference>
<dbReference type="PANTHER" id="PTHR12894:SF27">
    <property type="entry name" value="TRANSFORMING GROWTH FACTOR-BETA RECEPTOR-ASSOCIATED PROTEIN 1"/>
    <property type="match status" value="1"/>
</dbReference>
<evidence type="ECO:0000259" key="2">
    <source>
        <dbReference type="Pfam" id="PF10366"/>
    </source>
</evidence>
<dbReference type="Proteomes" id="UP001175227">
    <property type="component" value="Unassembled WGS sequence"/>
</dbReference>
<comment type="caution">
    <text evidence="3">The sequence shown here is derived from an EMBL/GenBank/DDBJ whole genome shotgun (WGS) entry which is preliminary data.</text>
</comment>
<organism evidence="3 4">
    <name type="scientific">Armillaria novae-zelandiae</name>
    <dbReference type="NCBI Taxonomy" id="153914"/>
    <lineage>
        <taxon>Eukaryota</taxon>
        <taxon>Fungi</taxon>
        <taxon>Dikarya</taxon>
        <taxon>Basidiomycota</taxon>
        <taxon>Agaricomycotina</taxon>
        <taxon>Agaricomycetes</taxon>
        <taxon>Agaricomycetidae</taxon>
        <taxon>Agaricales</taxon>
        <taxon>Marasmiineae</taxon>
        <taxon>Physalacriaceae</taxon>
        <taxon>Armillaria</taxon>
    </lineage>
</organism>
<reference evidence="3" key="1">
    <citation type="submission" date="2023-06" db="EMBL/GenBank/DDBJ databases">
        <authorList>
            <consortium name="Lawrence Berkeley National Laboratory"/>
            <person name="Ahrendt S."/>
            <person name="Sahu N."/>
            <person name="Indic B."/>
            <person name="Wong-Bajracharya J."/>
            <person name="Merenyi Z."/>
            <person name="Ke H.-M."/>
            <person name="Monk M."/>
            <person name="Kocsube S."/>
            <person name="Drula E."/>
            <person name="Lipzen A."/>
            <person name="Balint B."/>
            <person name="Henrissat B."/>
            <person name="Andreopoulos B."/>
            <person name="Martin F.M."/>
            <person name="Harder C.B."/>
            <person name="Rigling D."/>
            <person name="Ford K.L."/>
            <person name="Foster G.D."/>
            <person name="Pangilinan J."/>
            <person name="Papanicolaou A."/>
            <person name="Barry K."/>
            <person name="LaButti K."/>
            <person name="Viragh M."/>
            <person name="Koriabine M."/>
            <person name="Yan M."/>
            <person name="Riley R."/>
            <person name="Champramary S."/>
            <person name="Plett K.L."/>
            <person name="Tsai I.J."/>
            <person name="Slot J."/>
            <person name="Sipos G."/>
            <person name="Plett J."/>
            <person name="Nagy L.G."/>
            <person name="Grigoriev I.V."/>
        </authorList>
    </citation>
    <scope>NUCLEOTIDE SEQUENCE</scope>
    <source>
        <strain evidence="3">ICMP 16352</strain>
    </source>
</reference>
<protein>
    <recommendedName>
        <fullName evidence="2">Vacuolar sorting protein 39/Transforming growth factor beta receptor-associated domain-containing protein</fullName>
    </recommendedName>
</protein>
<evidence type="ECO:0000256" key="1">
    <source>
        <dbReference type="SAM" id="MobiDB-lite"/>
    </source>
</evidence>
<dbReference type="EMBL" id="JAUEPR010000009">
    <property type="protein sequence ID" value="KAK0480717.1"/>
    <property type="molecule type" value="Genomic_DNA"/>
</dbReference>
<gene>
    <name evidence="3" type="ORF">IW261DRAFT_1474152</name>
</gene>
<dbReference type="GO" id="GO:0005737">
    <property type="term" value="C:cytoplasm"/>
    <property type="evidence" value="ECO:0007669"/>
    <property type="project" value="TreeGrafter"/>
</dbReference>
<proteinExistence type="predicted"/>
<dbReference type="InterPro" id="IPR032914">
    <property type="entry name" value="Vam6/VPS39/TRAP1"/>
</dbReference>
<evidence type="ECO:0000313" key="4">
    <source>
        <dbReference type="Proteomes" id="UP001175227"/>
    </source>
</evidence>
<evidence type="ECO:0000313" key="3">
    <source>
        <dbReference type="EMBL" id="KAK0480717.1"/>
    </source>
</evidence>
<dbReference type="InterPro" id="IPR019452">
    <property type="entry name" value="VPS39/TGF_beta_rcpt-assoc_1"/>
</dbReference>
<dbReference type="Pfam" id="PF10366">
    <property type="entry name" value="Vps39_1"/>
    <property type="match status" value="1"/>
</dbReference>
<accession>A0AA39U944</accession>
<feature type="domain" description="Vacuolar sorting protein 39/Transforming growth factor beta receptor-associated" evidence="2">
    <location>
        <begin position="207"/>
        <end position="299"/>
    </location>
</feature>
<feature type="region of interest" description="Disordered" evidence="1">
    <location>
        <begin position="673"/>
        <end position="695"/>
    </location>
</feature>
<dbReference type="AlphaFoldDB" id="A0AA39U944"/>
<dbReference type="PANTHER" id="PTHR12894">
    <property type="entry name" value="CNH DOMAIN CONTAINING"/>
    <property type="match status" value="1"/>
</dbReference>
<name>A0AA39U944_9AGAR</name>
<dbReference type="GO" id="GO:0006914">
    <property type="term" value="P:autophagy"/>
    <property type="evidence" value="ECO:0007669"/>
    <property type="project" value="TreeGrafter"/>
</dbReference>
<dbReference type="GO" id="GO:0034058">
    <property type="term" value="P:endosomal vesicle fusion"/>
    <property type="evidence" value="ECO:0007669"/>
    <property type="project" value="TreeGrafter"/>
</dbReference>
<keyword evidence="4" id="KW-1185">Reference proteome</keyword>
<sequence length="695" mass="78295">MPHSTSTFPRSGVLVLGEHNIHSLVPSTLISQAESLLDSHRIEDAVDVADQQRKKLHSNISVDEDEAEELRYVYQRIGFQCFAETLFEEAGQNFFDGELDPRLLVSYYPNLHGSLFTAQDSINAFAGIAERMPLESSVDDIIVANLVRNYSPHLFPNTRTATPTVELRNILGVASRGMLQVFLDKCRHRRKIESEYANKWKDTFAVVDTVLAKLYAQLGKKKELYSLLQESNHLVVDEIEPVLRQAGQYNALCMLYKRSKGDKELLEVWAKLVEGEWTDEDITDPLSDMIALLTEKKDRQLIQQWGIWLTKIDPERGLKLLTSQNTSKRREKLEDDSVLLKQISEANPAAGSQYLEHLVLQKRSPSRALHEQFAAALVDQLLSYISQDSVSKLWRAKASSFASSRSESTVSFFSYFISTTPDSDHKRTRIKTALFLQGSTMYDFQSIRDRLSPYQKLVQLEMAIIEGKLGNHRSALSILIHDLHDSNSAEVYCTLGGEVIPSKVAVHAAENTVGLQLWTSATWFVKPSNGAKPTAADEELKRSLLKILLEVYVTAQDPSRSRTARLLDSQAVNLDALDVIPLVPPDWPLNTTSSFLARSFRRTLHQRHEGQIIKTISAAQNLEVKEKAWLILREEGMVVEEPLEDDDQDDLDSGYVVDEKSALQVTLGPAADSRQGEKFLNSGHQHPWDDTVDIG</sequence>